<evidence type="ECO:0000313" key="1">
    <source>
        <dbReference type="EMBL" id="AAF83660.1"/>
    </source>
</evidence>
<dbReference type="KEGG" id="xfa:XF_0850"/>
<sequence>MDGFGDVLCRVFGECYLSCVSLLNLVVYVWCARCDGVRCDVIFWWHGCRLCAVLSGCDRFLVGSGLV</sequence>
<name>Q9PF28_XYLFA</name>
<dbReference type="AlphaFoldDB" id="Q9PF28"/>
<accession>Q9PF28</accession>
<dbReference type="STRING" id="160492.XF_0850"/>
<gene>
    <name evidence="1" type="ordered locus">XF_0850</name>
</gene>
<evidence type="ECO:0000313" key="2">
    <source>
        <dbReference type="Proteomes" id="UP000000812"/>
    </source>
</evidence>
<proteinExistence type="predicted"/>
<reference evidence="1 2" key="1">
    <citation type="journal article" date="2000" name="Nature">
        <title>The genome sequence of the plant pathogen Xylella fastidiosa.</title>
        <authorList>
            <person name="Simpson A.J."/>
            <person name="Reinach F.C."/>
            <person name="Arruda P."/>
            <person name="Abreu F.A."/>
            <person name="Acencio M."/>
            <person name="Alvarenga R."/>
            <person name="Alves L.M."/>
            <person name="Araya J.E."/>
            <person name="Baia G.S."/>
            <person name="Baptista C.S."/>
            <person name="Barros M.H."/>
            <person name="Bonaccorsi E.D."/>
            <person name="Bordin S."/>
            <person name="Bove J.M."/>
            <person name="Briones M.R."/>
            <person name="Bueno M.R."/>
            <person name="Camargo A.A."/>
            <person name="Camargo L.E."/>
            <person name="Carraro D.M."/>
            <person name="Carrer H."/>
            <person name="Colauto N.B."/>
            <person name="Colombo C."/>
            <person name="Costa F.F."/>
            <person name="Costa M.C."/>
            <person name="Costa-Neto C.M."/>
            <person name="Coutinho L.L."/>
            <person name="Cristofani M."/>
            <person name="Dias-Neto E."/>
            <person name="Docena C."/>
            <person name="El-Dorry H."/>
            <person name="Facincani A.P."/>
            <person name="Ferreira A.J."/>
            <person name="Ferreira V.C."/>
            <person name="Ferro J.A."/>
            <person name="Fraga J.S."/>
            <person name="Franca S.C."/>
            <person name="Franco M.C."/>
            <person name="Frohme M."/>
            <person name="Furlan L.R."/>
            <person name="Garnier M."/>
            <person name="Goldman G.H."/>
            <person name="Goldman M.H."/>
            <person name="Gomes S.L."/>
            <person name="Gruber A."/>
            <person name="Ho P.L."/>
            <person name="Hoheisel J.D."/>
            <person name="Junqueira M.L."/>
            <person name="Kemper E.L."/>
            <person name="Kitajima J.P."/>
            <person name="Krieger J.E."/>
            <person name="Kuramae E.E."/>
            <person name="Laigret F."/>
            <person name="Lambais M.R."/>
            <person name="Leite L.C."/>
            <person name="Lemos E.G."/>
            <person name="Lemos M.V."/>
            <person name="Lopes S.A."/>
            <person name="Lopes C.R."/>
            <person name="Machado J.A."/>
            <person name="Machado M.A."/>
            <person name="Madeira A.M."/>
            <person name="Madeira H.M."/>
            <person name="Marino C.L."/>
            <person name="Marques M.V."/>
            <person name="Martins E.A."/>
            <person name="Martins E.M."/>
            <person name="Matsukuma A.Y."/>
            <person name="Menck C.F."/>
            <person name="Miracca E.C."/>
            <person name="Miyaki C.Y."/>
            <person name="Monteriro-Vitorello C.B."/>
            <person name="Moon D.H."/>
            <person name="Nagai M.A."/>
            <person name="Nascimento A.L."/>
            <person name="Netto L.E."/>
            <person name="Nhani A.Jr."/>
            <person name="Nobrega F.G."/>
            <person name="Nunes L.R."/>
            <person name="Oliveira M.A."/>
            <person name="de Oliveira M.C."/>
            <person name="de Oliveira R.C."/>
            <person name="Palmieri D.A."/>
            <person name="Paris A."/>
            <person name="Peixoto B.R."/>
            <person name="Pereira G.A."/>
            <person name="Pereira H.A.Jr."/>
            <person name="Pesquero J.B."/>
            <person name="Quaggio R.B."/>
            <person name="Roberto P.G."/>
            <person name="Rodrigues V."/>
            <person name="de M Rosa A.J."/>
            <person name="de Rosa V.E.Jr."/>
            <person name="de Sa R.G."/>
            <person name="Santelli R.V."/>
            <person name="Sawasaki H.E."/>
            <person name="da Silva A.C."/>
            <person name="da Silva A.M."/>
            <person name="da Silva F.R."/>
            <person name="da Silva W.A.Jr."/>
            <person name="da Silveira J.F."/>
            <person name="Silvestri M.L."/>
            <person name="Siqueira W.J."/>
            <person name="de Souza A.A."/>
            <person name="de Souza A.P."/>
            <person name="Terenzi M.F."/>
            <person name="Truffi D."/>
            <person name="Tsai S.M."/>
            <person name="Tsuhako M.H."/>
            <person name="Vallada H."/>
            <person name="Van Sluys M.A."/>
            <person name="Verjovski-Almeida S."/>
            <person name="Vettore A.L."/>
            <person name="Zago M.A."/>
            <person name="Zatz M."/>
            <person name="Meidanis J."/>
            <person name="Setubal J.C."/>
        </authorList>
    </citation>
    <scope>NUCLEOTIDE SEQUENCE [LARGE SCALE GENOMIC DNA]</scope>
    <source>
        <strain evidence="1 2">9a5c</strain>
    </source>
</reference>
<dbReference type="PIR" id="E82755">
    <property type="entry name" value="E82755"/>
</dbReference>
<protein>
    <submittedName>
        <fullName evidence="1">Uncharacterized protein</fullName>
    </submittedName>
</protein>
<dbReference type="EMBL" id="AE003849">
    <property type="protein sequence ID" value="AAF83660.1"/>
    <property type="molecule type" value="Genomic_DNA"/>
</dbReference>
<organism evidence="1 2">
    <name type="scientific">Xylella fastidiosa (strain 9a5c)</name>
    <dbReference type="NCBI Taxonomy" id="160492"/>
    <lineage>
        <taxon>Bacteria</taxon>
        <taxon>Pseudomonadati</taxon>
        <taxon>Pseudomonadota</taxon>
        <taxon>Gammaproteobacteria</taxon>
        <taxon>Lysobacterales</taxon>
        <taxon>Lysobacteraceae</taxon>
        <taxon>Xylella</taxon>
    </lineage>
</organism>
<dbReference type="Proteomes" id="UP000000812">
    <property type="component" value="Chromosome"/>
</dbReference>
<dbReference type="HOGENOM" id="CLU_2811518_0_0_6"/>